<name>Q0RSY1_FRAAA</name>
<dbReference type="HOGENOM" id="CLU_087237_0_0_11"/>
<reference evidence="3 4" key="1">
    <citation type="journal article" date="2007" name="Genome Res.">
        <title>Genome characteristics of facultatively symbiotic Frankia sp. strains reflect host range and host plant biogeography.</title>
        <authorList>
            <person name="Normand P."/>
            <person name="Lapierre P."/>
            <person name="Tisa L.S."/>
            <person name="Gogarten J.P."/>
            <person name="Alloisio N."/>
            <person name="Bagnarol E."/>
            <person name="Bassi C.A."/>
            <person name="Berry A.M."/>
            <person name="Bickhart D.M."/>
            <person name="Choisne N."/>
            <person name="Couloux A."/>
            <person name="Cournoyer B."/>
            <person name="Cruveiller S."/>
            <person name="Daubin V."/>
            <person name="Demange N."/>
            <person name="Francino M.P."/>
            <person name="Goltsman E."/>
            <person name="Huang Y."/>
            <person name="Kopp O.R."/>
            <person name="Labarre L."/>
            <person name="Lapidus A."/>
            <person name="Lavire C."/>
            <person name="Marechal J."/>
            <person name="Martinez M."/>
            <person name="Mastronunzio J.E."/>
            <person name="Mullin B.C."/>
            <person name="Niemann J."/>
            <person name="Pujic P."/>
            <person name="Rawnsley T."/>
            <person name="Rouy Z."/>
            <person name="Schenowitz C."/>
            <person name="Sellstedt A."/>
            <person name="Tavares F."/>
            <person name="Tomkins J.P."/>
            <person name="Vallenet D."/>
            <person name="Valverde C."/>
            <person name="Wall L.G."/>
            <person name="Wang Y."/>
            <person name="Medigue C."/>
            <person name="Benson D.R."/>
        </authorList>
    </citation>
    <scope>NUCLEOTIDE SEQUENCE [LARGE SCALE GENOMIC DNA]</scope>
    <source>
        <strain evidence="4">DSM 45986 / CECT 9034 / ACN14a</strain>
    </source>
</reference>
<evidence type="ECO:0000313" key="3">
    <source>
        <dbReference type="EMBL" id="CAJ59323.1"/>
    </source>
</evidence>
<evidence type="ECO:0000256" key="1">
    <source>
        <dbReference type="SAM" id="MobiDB-lite"/>
    </source>
</evidence>
<proteinExistence type="predicted"/>
<feature type="region of interest" description="Disordered" evidence="1">
    <location>
        <begin position="26"/>
        <end position="46"/>
    </location>
</feature>
<accession>Q0RSY1</accession>
<sequence>MIMAETLTTLVDAAHEDAVHLLELSRDGRDATGAPDATPTDPRQALHASDAAVAAVSAHLSAMEAVVYPEMARRVPGGRARVAELGRLARRCSSVMRGIEQYVQGDLNRPAGSVASLRRDLAALLAEHARAEDGLLRELTERLSDADRQHLVDRFADAMRHAPTRPHPHLGHGGIFGGSLAIRLLGSFDHLLDVMDSREVAGAPVRAPAPAGLWGWYLLGRPTSPAPEWPAADQPAPPADRAQPEAEIASGPEIGSGRSAARGTGPRR</sequence>
<dbReference type="KEGG" id="fal:FRAAL0649"/>
<dbReference type="Proteomes" id="UP000000657">
    <property type="component" value="Chromosome"/>
</dbReference>
<evidence type="ECO:0000259" key="2">
    <source>
        <dbReference type="Pfam" id="PF01814"/>
    </source>
</evidence>
<feature type="region of interest" description="Disordered" evidence="1">
    <location>
        <begin position="225"/>
        <end position="268"/>
    </location>
</feature>
<keyword evidence="4" id="KW-1185">Reference proteome</keyword>
<dbReference type="Gene3D" id="1.20.120.520">
    <property type="entry name" value="nmb1532 protein domain like"/>
    <property type="match status" value="1"/>
</dbReference>
<feature type="domain" description="Hemerythrin-like" evidence="2">
    <location>
        <begin position="7"/>
        <end position="136"/>
    </location>
</feature>
<dbReference type="EMBL" id="CT573213">
    <property type="protein sequence ID" value="CAJ59323.1"/>
    <property type="molecule type" value="Genomic_DNA"/>
</dbReference>
<dbReference type="AlphaFoldDB" id="Q0RSY1"/>
<organism evidence="3 4">
    <name type="scientific">Frankia alni (strain DSM 45986 / CECT 9034 / ACN14a)</name>
    <dbReference type="NCBI Taxonomy" id="326424"/>
    <lineage>
        <taxon>Bacteria</taxon>
        <taxon>Bacillati</taxon>
        <taxon>Actinomycetota</taxon>
        <taxon>Actinomycetes</taxon>
        <taxon>Frankiales</taxon>
        <taxon>Frankiaceae</taxon>
        <taxon>Frankia</taxon>
    </lineage>
</organism>
<gene>
    <name evidence="3" type="ordered locus">FRAAL0649</name>
</gene>
<evidence type="ECO:0000313" key="4">
    <source>
        <dbReference type="Proteomes" id="UP000000657"/>
    </source>
</evidence>
<dbReference type="InterPro" id="IPR012312">
    <property type="entry name" value="Hemerythrin-like"/>
</dbReference>
<dbReference type="Pfam" id="PF01814">
    <property type="entry name" value="Hemerythrin"/>
    <property type="match status" value="1"/>
</dbReference>
<dbReference type="eggNOG" id="ENOG502ZEGQ">
    <property type="taxonomic scope" value="Bacteria"/>
</dbReference>
<dbReference type="STRING" id="326424.FRAAL0649"/>
<protein>
    <recommendedName>
        <fullName evidence="2">Hemerythrin-like domain-containing protein</fullName>
    </recommendedName>
</protein>